<sequence length="260" mass="28385">MSLVGRPTVVAAGTRSNDGVQMVTDNHTLFQTEISNNQPNRGNPAKLSVKVERIISYSNPQSILVLTHRPTSGSLHVSVWDPVIPPKTQLSIINNSSSAILSFFSNAAVSSSRLIYITAGLMFDPASPLPFGGPKTQPGYVDYFGTTVTSLLRYLVGASFKWYWACRGRAALDFLARSVNKARKLHFAGNGDLLNKLMLKGMKKAGHIEWSGSVSIPEALRHRPEAFSAEDQDAVAFTPRLALFTRGCKKEGSVAASWFW</sequence>
<organism evidence="1 2">
    <name type="scientific">Chytriomyces confervae</name>
    <dbReference type="NCBI Taxonomy" id="246404"/>
    <lineage>
        <taxon>Eukaryota</taxon>
        <taxon>Fungi</taxon>
        <taxon>Fungi incertae sedis</taxon>
        <taxon>Chytridiomycota</taxon>
        <taxon>Chytridiomycota incertae sedis</taxon>
        <taxon>Chytridiomycetes</taxon>
        <taxon>Chytridiales</taxon>
        <taxon>Chytriomycetaceae</taxon>
        <taxon>Chytriomyces</taxon>
    </lineage>
</organism>
<keyword evidence="2" id="KW-1185">Reference proteome</keyword>
<dbReference type="OrthoDB" id="2123776at2759"/>
<dbReference type="Proteomes" id="UP000320333">
    <property type="component" value="Unassembled WGS sequence"/>
</dbReference>
<name>A0A507EM94_9FUNG</name>
<evidence type="ECO:0000313" key="1">
    <source>
        <dbReference type="EMBL" id="TPX64951.1"/>
    </source>
</evidence>
<accession>A0A507EM94</accession>
<reference evidence="1 2" key="1">
    <citation type="journal article" date="2019" name="Sci. Rep.">
        <title>Comparative genomics of chytrid fungi reveal insights into the obligate biotrophic and pathogenic lifestyle of Synchytrium endobioticum.</title>
        <authorList>
            <person name="van de Vossenberg B.T.L.H."/>
            <person name="Warris S."/>
            <person name="Nguyen H.D.T."/>
            <person name="van Gent-Pelzer M.P.E."/>
            <person name="Joly D.L."/>
            <person name="van de Geest H.C."/>
            <person name="Bonants P.J.M."/>
            <person name="Smith D.S."/>
            <person name="Levesque C.A."/>
            <person name="van der Lee T.A.J."/>
        </authorList>
    </citation>
    <scope>NUCLEOTIDE SEQUENCE [LARGE SCALE GENOMIC DNA]</scope>
    <source>
        <strain evidence="1 2">CBS 675.73</strain>
    </source>
</reference>
<comment type="caution">
    <text evidence="1">The sequence shown here is derived from an EMBL/GenBank/DDBJ whole genome shotgun (WGS) entry which is preliminary data.</text>
</comment>
<evidence type="ECO:0000313" key="2">
    <source>
        <dbReference type="Proteomes" id="UP000320333"/>
    </source>
</evidence>
<dbReference type="AlphaFoldDB" id="A0A507EM94"/>
<proteinExistence type="predicted"/>
<dbReference type="EMBL" id="QEAP01000516">
    <property type="protein sequence ID" value="TPX64951.1"/>
    <property type="molecule type" value="Genomic_DNA"/>
</dbReference>
<gene>
    <name evidence="1" type="ORF">CcCBS67573_g08268</name>
</gene>
<protein>
    <submittedName>
        <fullName evidence="1">Uncharacterized protein</fullName>
    </submittedName>
</protein>